<proteinExistence type="predicted"/>
<dbReference type="OrthoDB" id="75908at2759"/>
<dbReference type="Proteomes" id="UP000054928">
    <property type="component" value="Unassembled WGS sequence"/>
</dbReference>
<dbReference type="GeneID" id="36399886"/>
<dbReference type="Pfam" id="PF15016">
    <property type="entry name" value="C5orf34_C"/>
    <property type="match status" value="1"/>
</dbReference>
<sequence length="572" mass="64821">MQGAKRRRCVLLMDGSAIGCFQRNALETHIIVLEASGHTYSYIHPDGTRTRHLTPTALSSHRPFVLDTLNFRNRLSLHAPYVCLQLMDTSTVRRQHRVRAPRATWPCFEGKTNVSKLYNDQKKCLEIHSIDGSAKVQLHLSGKLVDIFCVLEVKMSDEDLDESSSYAYYTTIHQSFAVNETPESFQFPVKFLLAAKDAWDQDRNAEMEYDDKSISVSQWPRNGAFAARPSFPVIATRLNDTECNESRSDCLPLVEILRVATKPSKYMYKRVVAEILGDNTMVFIDRRMYNLQPEVVVQFDCKSSLLTACGGFFTLYDDRGQSRHRFTRETIPPPTTVSYSCLSGSITSLCQHIDYVLQAFKDTARMHNLSALSSAFTQSDEIEIIEEAKNELGRFRAFRDGRIRVAFADRTILQIDPHGEKCSFLFSDGTSGQTTLASAPLRHRYYIYEALDFGDWAFSSKEERILSHERRQKAQAITSHELQRIHVRCEMNSKVNMSVQTLSTDKKETRAPCSFDLSIHGEVQKIQAATQAHIASVNMSLQAAFVAAKIDTEGHQTGLNDAKFDQMELSIS</sequence>
<evidence type="ECO:0000259" key="1">
    <source>
        <dbReference type="Pfam" id="PF15016"/>
    </source>
</evidence>
<feature type="domain" description="C5orf34-like C-terminal" evidence="1">
    <location>
        <begin position="389"/>
        <end position="455"/>
    </location>
</feature>
<accession>A0A0P1B1R5</accession>
<reference evidence="3" key="1">
    <citation type="submission" date="2014-09" db="EMBL/GenBank/DDBJ databases">
        <authorList>
            <person name="Sharma Rahul"/>
            <person name="Thines Marco"/>
        </authorList>
    </citation>
    <scope>NUCLEOTIDE SEQUENCE [LARGE SCALE GENOMIC DNA]</scope>
</reference>
<dbReference type="OMA" id="YYVVEVK"/>
<dbReference type="InterPro" id="IPR027865">
    <property type="entry name" value="C5orf34-like_C"/>
</dbReference>
<evidence type="ECO:0000313" key="3">
    <source>
        <dbReference type="Proteomes" id="UP000054928"/>
    </source>
</evidence>
<dbReference type="PANTHER" id="PTHR34531:SF1">
    <property type="entry name" value="CHROMOSOME 5 OPEN READING FRAME 34"/>
    <property type="match status" value="1"/>
</dbReference>
<dbReference type="PANTHER" id="PTHR34531">
    <property type="entry name" value="ZGC:153352"/>
    <property type="match status" value="1"/>
</dbReference>
<evidence type="ECO:0000313" key="2">
    <source>
        <dbReference type="EMBL" id="CEG47684.1"/>
    </source>
</evidence>
<keyword evidence="3" id="KW-1185">Reference proteome</keyword>
<dbReference type="AlphaFoldDB" id="A0A0P1B1R5"/>
<dbReference type="RefSeq" id="XP_024584053.1">
    <property type="nucleotide sequence ID" value="XM_024718678.1"/>
</dbReference>
<protein>
    <recommendedName>
        <fullName evidence="1">C5orf34-like C-terminal domain-containing protein</fullName>
    </recommendedName>
</protein>
<organism evidence="2 3">
    <name type="scientific">Plasmopara halstedii</name>
    <name type="common">Downy mildew of sunflower</name>
    <dbReference type="NCBI Taxonomy" id="4781"/>
    <lineage>
        <taxon>Eukaryota</taxon>
        <taxon>Sar</taxon>
        <taxon>Stramenopiles</taxon>
        <taxon>Oomycota</taxon>
        <taxon>Peronosporomycetes</taxon>
        <taxon>Peronosporales</taxon>
        <taxon>Peronosporaceae</taxon>
        <taxon>Plasmopara</taxon>
    </lineage>
</organism>
<dbReference type="EMBL" id="CCYD01002664">
    <property type="protein sequence ID" value="CEG47684.1"/>
    <property type="molecule type" value="Genomic_DNA"/>
</dbReference>
<dbReference type="InterPro" id="IPR053901">
    <property type="entry name" value="C5orf34-like"/>
</dbReference>
<name>A0A0P1B1R5_PLAHL</name>